<sequence>MNTTFTDDLIVIIHSDPCITPDFLANLQDYVSFH</sequence>
<name>A0A8R1EBS4_CAEJA</name>
<dbReference type="Proteomes" id="UP000005237">
    <property type="component" value="Unassembled WGS sequence"/>
</dbReference>
<reference evidence="2" key="1">
    <citation type="submission" date="2010-08" db="EMBL/GenBank/DDBJ databases">
        <authorList>
            <consortium name="Caenorhabditis japonica Sequencing Consortium"/>
            <person name="Wilson R.K."/>
        </authorList>
    </citation>
    <scope>NUCLEOTIDE SEQUENCE [LARGE SCALE GENOMIC DNA]</scope>
    <source>
        <strain evidence="2">DF5081</strain>
    </source>
</reference>
<keyword evidence="2" id="KW-1185">Reference proteome</keyword>
<evidence type="ECO:0000313" key="1">
    <source>
        <dbReference type="EnsemblMetazoa" id="CJA31783.1"/>
    </source>
</evidence>
<protein>
    <submittedName>
        <fullName evidence="1">Uncharacterized protein</fullName>
    </submittedName>
</protein>
<proteinExistence type="predicted"/>
<accession>A0A8R1EBS4</accession>
<reference evidence="1" key="2">
    <citation type="submission" date="2022-06" db="UniProtKB">
        <authorList>
            <consortium name="EnsemblMetazoa"/>
        </authorList>
    </citation>
    <scope>IDENTIFICATION</scope>
    <source>
        <strain evidence="1">DF5081</strain>
    </source>
</reference>
<dbReference type="AlphaFoldDB" id="A0A8R1EBS4"/>
<evidence type="ECO:0000313" key="2">
    <source>
        <dbReference type="Proteomes" id="UP000005237"/>
    </source>
</evidence>
<dbReference type="EnsemblMetazoa" id="CJA31783.1">
    <property type="protein sequence ID" value="CJA31783.1"/>
    <property type="gene ID" value="WBGene00207630"/>
</dbReference>
<organism evidence="1 2">
    <name type="scientific">Caenorhabditis japonica</name>
    <dbReference type="NCBI Taxonomy" id="281687"/>
    <lineage>
        <taxon>Eukaryota</taxon>
        <taxon>Metazoa</taxon>
        <taxon>Ecdysozoa</taxon>
        <taxon>Nematoda</taxon>
        <taxon>Chromadorea</taxon>
        <taxon>Rhabditida</taxon>
        <taxon>Rhabditina</taxon>
        <taxon>Rhabditomorpha</taxon>
        <taxon>Rhabditoidea</taxon>
        <taxon>Rhabditidae</taxon>
        <taxon>Peloderinae</taxon>
        <taxon>Caenorhabditis</taxon>
    </lineage>
</organism>